<sequence length="568" mass="63160">MKNIRQALVQCMEVSGGSGIPLPVATPSSSVINQLLDMGALDEDAFLSQLAARVGLGYVNIPVPDSADAPEMKRLLPPRIALKHRLLPLKIEEEEGQAKKLIVAAYDPFDLIGRQAVAREVDAPVRWQISSRKRLLNAMRDFYGVGADTFEEILKGRDVDGADLEQRDEANIIDADDEEASVVKFVNTVIREALEQHATDIHVEPMEDKLRMRYRIDGRLREVPVPENIKQLQQSVIARLKVMAKLDIAERRLPQDGRINLQVGGQSIDVRVATIPSVEGESVSLRLLGQEKFNLDRLRMETDLRGEIEVLLKKPNGIILVTGPTGSGKSTTLYTFLSQLNTEHRRIVTIEDPVENKLPGVVQIAVRPEIELTFATGLRSILRGDPNVVMVGEMRDLETAEIAIRAALTGHLVFSTLHTNDAIGGIMRLVDMGVEPFLVASSVRAFIAQRLVRLLCNECKEPEPDAEIKLRELKYTGPIRTQVYRAREGGCEACRHTGYRGRMSIYELVRLTPAMGELVTHKASSAQLMQQAYKDGYRPMREYGVRKVLAGNTTIEEVISVTVAESEQ</sequence>
<dbReference type="InterPro" id="IPR007831">
    <property type="entry name" value="T2SS_GspE_N"/>
</dbReference>
<dbReference type="Gene3D" id="3.40.50.300">
    <property type="entry name" value="P-loop containing nucleotide triphosphate hydrolases"/>
    <property type="match status" value="1"/>
</dbReference>
<gene>
    <name evidence="5" type="ORF">SAMN02745166_01299</name>
</gene>
<evidence type="ECO:0000313" key="5">
    <source>
        <dbReference type="EMBL" id="SKA86450.1"/>
    </source>
</evidence>
<proteinExistence type="inferred from homology"/>
<dbReference type="RefSeq" id="WP_078812489.1">
    <property type="nucleotide sequence ID" value="NZ_FUYE01000003.1"/>
</dbReference>
<dbReference type="Pfam" id="PF05157">
    <property type="entry name" value="MshEN"/>
    <property type="match status" value="1"/>
</dbReference>
<keyword evidence="6" id="KW-1185">Reference proteome</keyword>
<comment type="similarity">
    <text evidence="1">Belongs to the GSP E family.</text>
</comment>
<evidence type="ECO:0000313" key="6">
    <source>
        <dbReference type="Proteomes" id="UP000190774"/>
    </source>
</evidence>
<evidence type="ECO:0000256" key="2">
    <source>
        <dbReference type="ARBA" id="ARBA00022741"/>
    </source>
</evidence>
<dbReference type="InterPro" id="IPR003593">
    <property type="entry name" value="AAA+_ATPase"/>
</dbReference>
<evidence type="ECO:0000256" key="1">
    <source>
        <dbReference type="ARBA" id="ARBA00006611"/>
    </source>
</evidence>
<dbReference type="CDD" id="cd01129">
    <property type="entry name" value="PulE-GspE-like"/>
    <property type="match status" value="1"/>
</dbReference>
<dbReference type="GO" id="GO:0005886">
    <property type="term" value="C:plasma membrane"/>
    <property type="evidence" value="ECO:0007669"/>
    <property type="project" value="TreeGrafter"/>
</dbReference>
<dbReference type="Gene3D" id="3.30.450.90">
    <property type="match status" value="1"/>
</dbReference>
<protein>
    <submittedName>
        <fullName evidence="5">General secretion pathway protein E</fullName>
    </submittedName>
</protein>
<dbReference type="InterPro" id="IPR037257">
    <property type="entry name" value="T2SS_E_N_sf"/>
</dbReference>
<dbReference type="SUPFAM" id="SSF160246">
    <property type="entry name" value="EspE N-terminal domain-like"/>
    <property type="match status" value="1"/>
</dbReference>
<dbReference type="Gene3D" id="3.30.300.160">
    <property type="entry name" value="Type II secretion system, protein E, N-terminal domain"/>
    <property type="match status" value="1"/>
</dbReference>
<keyword evidence="2" id="KW-0547">Nucleotide-binding</keyword>
<dbReference type="InterPro" id="IPR027417">
    <property type="entry name" value="P-loop_NTPase"/>
</dbReference>
<dbReference type="STRING" id="48467.SAMN02745166_01299"/>
<dbReference type="FunFam" id="3.40.50.300:FF:000398">
    <property type="entry name" value="Type IV pilus assembly ATPase PilB"/>
    <property type="match status" value="1"/>
</dbReference>
<dbReference type="GO" id="GO:0005524">
    <property type="term" value="F:ATP binding"/>
    <property type="evidence" value="ECO:0007669"/>
    <property type="project" value="UniProtKB-KW"/>
</dbReference>
<organism evidence="5 6">
    <name type="scientific">Prosthecobacter debontii</name>
    <dbReference type="NCBI Taxonomy" id="48467"/>
    <lineage>
        <taxon>Bacteria</taxon>
        <taxon>Pseudomonadati</taxon>
        <taxon>Verrucomicrobiota</taxon>
        <taxon>Verrucomicrobiia</taxon>
        <taxon>Verrucomicrobiales</taxon>
        <taxon>Verrucomicrobiaceae</taxon>
        <taxon>Prosthecobacter</taxon>
    </lineage>
</organism>
<dbReference type="Pfam" id="PF00437">
    <property type="entry name" value="T2SSE"/>
    <property type="match status" value="1"/>
</dbReference>
<name>A0A1T4XA21_9BACT</name>
<accession>A0A1T4XA21</accession>
<dbReference type="Proteomes" id="UP000190774">
    <property type="component" value="Unassembled WGS sequence"/>
</dbReference>
<evidence type="ECO:0000256" key="3">
    <source>
        <dbReference type="ARBA" id="ARBA00022840"/>
    </source>
</evidence>
<feature type="domain" description="AAA+ ATPase" evidence="4">
    <location>
        <begin position="315"/>
        <end position="438"/>
    </location>
</feature>
<dbReference type="AlphaFoldDB" id="A0A1T4XA21"/>
<dbReference type="GO" id="GO:0016887">
    <property type="term" value="F:ATP hydrolysis activity"/>
    <property type="evidence" value="ECO:0007669"/>
    <property type="project" value="TreeGrafter"/>
</dbReference>
<dbReference type="SMART" id="SM00382">
    <property type="entry name" value="AAA"/>
    <property type="match status" value="1"/>
</dbReference>
<dbReference type="EMBL" id="FUYE01000003">
    <property type="protein sequence ID" value="SKA86450.1"/>
    <property type="molecule type" value="Genomic_DNA"/>
</dbReference>
<dbReference type="PANTHER" id="PTHR30258:SF2">
    <property type="entry name" value="COMG OPERON PROTEIN 1"/>
    <property type="match status" value="1"/>
</dbReference>
<evidence type="ECO:0000259" key="4">
    <source>
        <dbReference type="SMART" id="SM00382"/>
    </source>
</evidence>
<reference evidence="6" key="1">
    <citation type="submission" date="2017-02" db="EMBL/GenBank/DDBJ databases">
        <authorList>
            <person name="Varghese N."/>
            <person name="Submissions S."/>
        </authorList>
    </citation>
    <scope>NUCLEOTIDE SEQUENCE [LARGE SCALE GENOMIC DNA]</scope>
    <source>
        <strain evidence="6">ATCC 700200</strain>
    </source>
</reference>
<dbReference type="PANTHER" id="PTHR30258">
    <property type="entry name" value="TYPE II SECRETION SYSTEM PROTEIN GSPE-RELATED"/>
    <property type="match status" value="1"/>
</dbReference>
<keyword evidence="3" id="KW-0067">ATP-binding</keyword>
<dbReference type="InterPro" id="IPR001482">
    <property type="entry name" value="T2SS/T4SS_dom"/>
</dbReference>
<dbReference type="SUPFAM" id="SSF52540">
    <property type="entry name" value="P-loop containing nucleoside triphosphate hydrolases"/>
    <property type="match status" value="1"/>
</dbReference>
<dbReference type="OrthoDB" id="9773102at2"/>